<dbReference type="SUPFAM" id="SSF55961">
    <property type="entry name" value="Bet v1-like"/>
    <property type="match status" value="1"/>
</dbReference>
<proteinExistence type="predicted"/>
<name>A0A644Y0V0_9ZZZZ</name>
<comment type="caution">
    <text evidence="2">The sequence shown here is derived from an EMBL/GenBank/DDBJ whole genome shotgun (WGS) entry which is preliminary data.</text>
</comment>
<feature type="domain" description="START-like" evidence="1">
    <location>
        <begin position="3"/>
        <end position="128"/>
    </location>
</feature>
<protein>
    <recommendedName>
        <fullName evidence="1">START-like domain-containing protein</fullName>
    </recommendedName>
</protein>
<accession>A0A644Y0V0</accession>
<evidence type="ECO:0000313" key="2">
    <source>
        <dbReference type="EMBL" id="MPM21531.1"/>
    </source>
</evidence>
<reference evidence="2" key="1">
    <citation type="submission" date="2019-08" db="EMBL/GenBank/DDBJ databases">
        <authorList>
            <person name="Kucharzyk K."/>
            <person name="Murdoch R.W."/>
            <person name="Higgins S."/>
            <person name="Loffler F."/>
        </authorList>
    </citation>
    <scope>NUCLEOTIDE SEQUENCE</scope>
</reference>
<gene>
    <name evidence="2" type="ORF">SDC9_67975</name>
</gene>
<sequence>MLKEKFHIEFVMGSATQASLWRMISQVDGLSEWFADEVTMNEEENVYTFFWGKSDNQAEILGSKPQQSIRFRWLDEEEENIYFEFQLHKLELSNEIALQITDFAEPDEKGDAITLWETQIDKMKRRLGV</sequence>
<dbReference type="EMBL" id="VSSQ01003609">
    <property type="protein sequence ID" value="MPM21531.1"/>
    <property type="molecule type" value="Genomic_DNA"/>
</dbReference>
<dbReference type="Pfam" id="PF19569">
    <property type="entry name" value="START_2"/>
    <property type="match status" value="1"/>
</dbReference>
<dbReference type="InterPro" id="IPR023393">
    <property type="entry name" value="START-like_dom_sf"/>
</dbReference>
<evidence type="ECO:0000259" key="1">
    <source>
        <dbReference type="Pfam" id="PF19569"/>
    </source>
</evidence>
<dbReference type="Gene3D" id="3.30.530.20">
    <property type="match status" value="1"/>
</dbReference>
<dbReference type="InterPro" id="IPR045736">
    <property type="entry name" value="START_2"/>
</dbReference>
<organism evidence="2">
    <name type="scientific">bioreactor metagenome</name>
    <dbReference type="NCBI Taxonomy" id="1076179"/>
    <lineage>
        <taxon>unclassified sequences</taxon>
        <taxon>metagenomes</taxon>
        <taxon>ecological metagenomes</taxon>
    </lineage>
</organism>
<dbReference type="AlphaFoldDB" id="A0A644Y0V0"/>